<proteinExistence type="predicted"/>
<protein>
    <submittedName>
        <fullName evidence="2">Hexapeptide transferase</fullName>
    </submittedName>
</protein>
<dbReference type="Proteomes" id="UP000540919">
    <property type="component" value="Unassembled WGS sequence"/>
</dbReference>
<dbReference type="GO" id="GO:0016740">
    <property type="term" value="F:transferase activity"/>
    <property type="evidence" value="ECO:0007669"/>
    <property type="project" value="UniProtKB-KW"/>
</dbReference>
<sequence length="335" mass="39501">MKKENIFQKINRVFDSIERDIDPSASIFKKLYILFDFSKEYLFHGAYFLDYVQYDFYGKRRRERDKYVVFGRLLEIIEICNDKNKKKIFDSKPEFNKFFNKYINRDWLFTKDSTLEQFKNFISKHDVFFTKESNGMFGLGVNKIYSKDIKDIETTYNDLRNKSTLCEEYLTQCKELKEFNDSSINSLRVVTIRKANNEVEVVGGLLRIGRKGRIADNFHHMGICAYLDPKEGIVSTMGIDKTYTRHVVHPDSRKQIVGFKVPHWHDVVKTVKEAALLVPEVRYIGWDVVINEDYKVVLVEGNPGADPDAEQISTREGRWYIYKPILEDIKNLNKE</sequence>
<dbReference type="RefSeq" id="WP_176269737.1">
    <property type="nucleotide sequence ID" value="NZ_JABVBA010000005.1"/>
</dbReference>
<keyword evidence="3" id="KW-1185">Reference proteome</keyword>
<evidence type="ECO:0000259" key="1">
    <source>
        <dbReference type="Pfam" id="PF14397"/>
    </source>
</evidence>
<dbReference type="InterPro" id="IPR039523">
    <property type="entry name" value="RimK-rel_E_lig_ATP-grasp"/>
</dbReference>
<reference evidence="2 3" key="1">
    <citation type="submission" date="2020-06" db="EMBL/GenBank/DDBJ databases">
        <title>Anaerococcus sp. nov., isolated form swine feces.</title>
        <authorList>
            <person name="Yu S."/>
        </authorList>
    </citation>
    <scope>NUCLEOTIDE SEQUENCE [LARGE SCALE GENOMIC DNA]</scope>
    <source>
        <strain evidence="2 3">AGMB00486</strain>
    </source>
</reference>
<evidence type="ECO:0000313" key="3">
    <source>
        <dbReference type="Proteomes" id="UP000540919"/>
    </source>
</evidence>
<name>A0ABX2NA07_9FIRM</name>
<comment type="caution">
    <text evidence="2">The sequence shown here is derived from an EMBL/GenBank/DDBJ whole genome shotgun (WGS) entry which is preliminary data.</text>
</comment>
<organism evidence="2 3">
    <name type="scientific">Anaerococcus faecalis</name>
    <dbReference type="NCBI Taxonomy" id="2742993"/>
    <lineage>
        <taxon>Bacteria</taxon>
        <taxon>Bacillati</taxon>
        <taxon>Bacillota</taxon>
        <taxon>Tissierellia</taxon>
        <taxon>Tissierellales</taxon>
        <taxon>Peptoniphilaceae</taxon>
        <taxon>Anaerococcus</taxon>
    </lineage>
</organism>
<gene>
    <name evidence="2" type="ORF">HV819_06020</name>
</gene>
<dbReference type="Pfam" id="PF14397">
    <property type="entry name" value="ATPgrasp_ST"/>
    <property type="match status" value="1"/>
</dbReference>
<dbReference type="SUPFAM" id="SSF56059">
    <property type="entry name" value="Glutathione synthetase ATP-binding domain-like"/>
    <property type="match status" value="1"/>
</dbReference>
<evidence type="ECO:0000313" key="2">
    <source>
        <dbReference type="EMBL" id="NVF11539.1"/>
    </source>
</evidence>
<accession>A0ABX2NA07</accession>
<dbReference type="EMBL" id="JABVBA010000005">
    <property type="protein sequence ID" value="NVF11539.1"/>
    <property type="molecule type" value="Genomic_DNA"/>
</dbReference>
<keyword evidence="2" id="KW-0808">Transferase</keyword>
<feature type="domain" description="Alpha-L-glutamate ligase-related protein ATP-grasp" evidence="1">
    <location>
        <begin position="160"/>
        <end position="312"/>
    </location>
</feature>